<dbReference type="EMBL" id="JAPNNL010000060">
    <property type="protein sequence ID" value="MDA0635147.1"/>
    <property type="molecule type" value="Genomic_DNA"/>
</dbReference>
<accession>A0ABT4SD94</accession>
<dbReference type="Gene3D" id="2.30.38.10">
    <property type="entry name" value="Luciferase, Domain 3"/>
    <property type="match status" value="1"/>
</dbReference>
<dbReference type="RefSeq" id="WP_270155984.1">
    <property type="nucleotide sequence ID" value="NZ_JAPNNL010000060.1"/>
</dbReference>
<dbReference type="SUPFAM" id="SSF56801">
    <property type="entry name" value="Acetyl-CoA synthetase-like"/>
    <property type="match status" value="1"/>
</dbReference>
<dbReference type="InterPro" id="IPR023213">
    <property type="entry name" value="CAT-like_dom_sf"/>
</dbReference>
<gene>
    <name evidence="3" type="ORF">OUY22_17145</name>
</gene>
<protein>
    <submittedName>
        <fullName evidence="3">Amino acid adenylation domain-containing protein</fullName>
    </submittedName>
</protein>
<proteinExistence type="predicted"/>
<evidence type="ECO:0000259" key="2">
    <source>
        <dbReference type="Pfam" id="PF00668"/>
    </source>
</evidence>
<evidence type="ECO:0000259" key="1">
    <source>
        <dbReference type="Pfam" id="PF00501"/>
    </source>
</evidence>
<dbReference type="PROSITE" id="PS00455">
    <property type="entry name" value="AMP_BINDING"/>
    <property type="match status" value="1"/>
</dbReference>
<organism evidence="3 4">
    <name type="scientific">Nonomuraea corallina</name>
    <dbReference type="NCBI Taxonomy" id="2989783"/>
    <lineage>
        <taxon>Bacteria</taxon>
        <taxon>Bacillati</taxon>
        <taxon>Actinomycetota</taxon>
        <taxon>Actinomycetes</taxon>
        <taxon>Streptosporangiales</taxon>
        <taxon>Streptosporangiaceae</taxon>
        <taxon>Nonomuraea</taxon>
    </lineage>
</organism>
<dbReference type="Gene3D" id="3.40.50.980">
    <property type="match status" value="2"/>
</dbReference>
<keyword evidence="4" id="KW-1185">Reference proteome</keyword>
<name>A0ABT4SD94_9ACTN</name>
<feature type="domain" description="Condensation" evidence="2">
    <location>
        <begin position="2"/>
        <end position="416"/>
    </location>
</feature>
<comment type="caution">
    <text evidence="3">The sequence shown here is derived from an EMBL/GenBank/DDBJ whole genome shotgun (WGS) entry which is preliminary data.</text>
</comment>
<dbReference type="InterPro" id="IPR000873">
    <property type="entry name" value="AMP-dep_synth/lig_dom"/>
</dbReference>
<dbReference type="Proteomes" id="UP001144036">
    <property type="component" value="Unassembled WGS sequence"/>
</dbReference>
<evidence type="ECO:0000313" key="3">
    <source>
        <dbReference type="EMBL" id="MDA0635147.1"/>
    </source>
</evidence>
<dbReference type="Gene3D" id="3.30.559.30">
    <property type="entry name" value="Nonribosomal peptide synthetase, condensation domain"/>
    <property type="match status" value="1"/>
</dbReference>
<dbReference type="SUPFAM" id="SSF52777">
    <property type="entry name" value="CoA-dependent acyltransferases"/>
    <property type="match status" value="2"/>
</dbReference>
<dbReference type="PANTHER" id="PTHR45527:SF1">
    <property type="entry name" value="FATTY ACID SYNTHASE"/>
    <property type="match status" value="1"/>
</dbReference>
<feature type="domain" description="AMP-dependent synthetase/ligase" evidence="1">
    <location>
        <begin position="438"/>
        <end position="773"/>
    </location>
</feature>
<sequence>MPASFVQQDMWVGERMGAGLTYHLPLALWFDGELDVSRLLGACAGVVARHPVLATAVAESGDGLRLVPAAEPVVTLADLPDPSPDALERLIRQESAREFDLEKGPPARFTLAPAGPGRHLLLFVAHHLVFDGMSKDILVRDLARFYASGSGGAVEPVSFAWREPGPDALAEAREFWAGRWSEPAELVLPGQRRTGRRYGPGEQIDAGLDHELGRAAAKAAAATGASTFEVLLAGVHALLFRYGTENVAVAIDVTTRGPGARDHIGPFVSELPVLSRPDPGQAFRGFVQELRDELRAVYRFRDVPPGRVLGREGRGAAVPVSISYRRREADPVFPGLAVTVDRMMFGGGARNPLHLQFLDGPDGLALCVRYDPEAVDRDVAARFADGLRALLRHAADDPGTRLAALDVVPPAQARRMLIEWNDTDVAYPAGATLPGLLAEQVRARPDACAVTFGERSLTYAELDAAVERLAARVRQAGVGRGELVGVHLRRSDLLLVCLLAVHRAGAAYLPLDPDHPAERLAMIVADARPRLLLSEAAVPDELSGPVLLVDPGLLTGGDPVPPQPVRPASPGETAYVIYTSGSTGRPKGVEVDHGNLANLLLAMRDRLGSAPGDTWLALTSPAFDISALELYLPLVVGGRVVVAPHGAVRQPEALARLVAEQGVTHVQATPSVWRLLLPGSLAGVTALAGGEALPPGLARELRARCGRVVNVYGPTETTIWSTYGEPGEHGEPVTIGRPLANTRIYLLDAAMRPVPPGVAGELCIGGAGVARGYRGRPARTAERFVPDPFGPPGGRLYRSGDLARYRADGEIEFLGRQDGQVKLLGHRVELGEIEARL</sequence>
<dbReference type="Pfam" id="PF00668">
    <property type="entry name" value="Condensation"/>
    <property type="match status" value="1"/>
</dbReference>
<dbReference type="InterPro" id="IPR010071">
    <property type="entry name" value="AA_adenyl_dom"/>
</dbReference>
<dbReference type="Gene3D" id="3.30.559.10">
    <property type="entry name" value="Chloramphenicol acetyltransferase-like domain"/>
    <property type="match status" value="1"/>
</dbReference>
<dbReference type="InterPro" id="IPR001242">
    <property type="entry name" value="Condensation_dom"/>
</dbReference>
<dbReference type="NCBIfam" id="TIGR01733">
    <property type="entry name" value="AA-adenyl-dom"/>
    <property type="match status" value="1"/>
</dbReference>
<dbReference type="PANTHER" id="PTHR45527">
    <property type="entry name" value="NONRIBOSOMAL PEPTIDE SYNTHETASE"/>
    <property type="match status" value="1"/>
</dbReference>
<dbReference type="InterPro" id="IPR020845">
    <property type="entry name" value="AMP-binding_CS"/>
</dbReference>
<feature type="non-terminal residue" evidence="3">
    <location>
        <position position="837"/>
    </location>
</feature>
<dbReference type="Pfam" id="PF00501">
    <property type="entry name" value="AMP-binding"/>
    <property type="match status" value="1"/>
</dbReference>
<reference evidence="3" key="1">
    <citation type="submission" date="2022-11" db="EMBL/GenBank/DDBJ databases">
        <title>Nonomuraea corallina sp. nov., a new species of the genus Nonomuraea isolated from sea side sediment in Thai sea.</title>
        <authorList>
            <person name="Ngamcharungchit C."/>
            <person name="Matsumoto A."/>
            <person name="Suriyachadkun C."/>
            <person name="Panbangred W."/>
            <person name="Inahashi Y."/>
            <person name="Intra B."/>
        </authorList>
    </citation>
    <scope>NUCLEOTIDE SEQUENCE</scope>
    <source>
        <strain evidence="3">MCN248</strain>
    </source>
</reference>
<evidence type="ECO:0000313" key="4">
    <source>
        <dbReference type="Proteomes" id="UP001144036"/>
    </source>
</evidence>